<dbReference type="EMBL" id="CP027806">
    <property type="protein sequence ID" value="AXI99985.1"/>
    <property type="molecule type" value="Genomic_DNA"/>
</dbReference>
<name>A0A345UHN4_9BACT</name>
<proteinExistence type="predicted"/>
<dbReference type="KEGG" id="cprv:CYPRO_0702"/>
<dbReference type="InterPro" id="IPR001638">
    <property type="entry name" value="Solute-binding_3/MltF_N"/>
</dbReference>
<evidence type="ECO:0000313" key="7">
    <source>
        <dbReference type="Proteomes" id="UP000254808"/>
    </source>
</evidence>
<dbReference type="Gene3D" id="3.40.190.10">
    <property type="entry name" value="Periplasmic binding protein-like II"/>
    <property type="match status" value="2"/>
</dbReference>
<dbReference type="InterPro" id="IPR008258">
    <property type="entry name" value="Transglycosylase_SLT_dom_1"/>
</dbReference>
<dbReference type="CDD" id="cd01009">
    <property type="entry name" value="PBP2_YfhD_N"/>
    <property type="match status" value="1"/>
</dbReference>
<organism evidence="6 7">
    <name type="scientific">Cyclonatronum proteinivorum</name>
    <dbReference type="NCBI Taxonomy" id="1457365"/>
    <lineage>
        <taxon>Bacteria</taxon>
        <taxon>Pseudomonadati</taxon>
        <taxon>Balneolota</taxon>
        <taxon>Balneolia</taxon>
        <taxon>Balneolales</taxon>
        <taxon>Cyclonatronaceae</taxon>
        <taxon>Cyclonatronum</taxon>
    </lineage>
</organism>
<evidence type="ECO:0000313" key="6">
    <source>
        <dbReference type="EMBL" id="AXI99985.1"/>
    </source>
</evidence>
<dbReference type="CDD" id="cd13403">
    <property type="entry name" value="MLTF-like"/>
    <property type="match status" value="1"/>
</dbReference>
<dbReference type="RefSeq" id="WP_114983301.1">
    <property type="nucleotide sequence ID" value="NZ_CP027806.1"/>
</dbReference>
<evidence type="ECO:0000256" key="2">
    <source>
        <dbReference type="ARBA" id="ARBA00022729"/>
    </source>
</evidence>
<keyword evidence="4" id="KW-0812">Transmembrane</keyword>
<comment type="subcellular location">
    <subcellularLocation>
        <location evidence="1">Cell outer membrane</location>
        <topology evidence="1">Peripheral membrane protein</topology>
    </subcellularLocation>
</comment>
<dbReference type="Pfam" id="PF00497">
    <property type="entry name" value="SBP_bac_3"/>
    <property type="match status" value="1"/>
</dbReference>
<dbReference type="Proteomes" id="UP000254808">
    <property type="component" value="Chromosome"/>
</dbReference>
<evidence type="ECO:0000259" key="5">
    <source>
        <dbReference type="SMART" id="SM00062"/>
    </source>
</evidence>
<keyword evidence="4" id="KW-1133">Transmembrane helix</keyword>
<dbReference type="PANTHER" id="PTHR35936">
    <property type="entry name" value="MEMBRANE-BOUND LYTIC MUREIN TRANSGLYCOSYLASE F"/>
    <property type="match status" value="1"/>
</dbReference>
<dbReference type="Gene3D" id="1.10.530.10">
    <property type="match status" value="1"/>
</dbReference>
<accession>A0A345UHN4</accession>
<sequence length="519" mass="59722">MKQALSHESVILRNKRRFLIPAFAVTGVVGLMLLSFSTPKTEEVAEVEEADDDRILNVSVQEPVERDFDAIREEGVLRMITRFNSSSYFLHRGEERGFEFEFARRFAEQNNLRLEVVIAGNNEEPIDLLNAGRGDLIAANYSITDARMQYISFSEPYNIVDQVLVLRAGEHVPYSLGELEDAVISVRRGSSYVKTLKRLKAEYGYSFTIDILPEMWDTEAIMFAIADGEFDMTIADANLFQAASNYISGIASGPVISGDEQIAWGVRRNAPQLVEQMNRYILGHFSISDADMLPRRSSFMNVLRQRYFDNRPANYTVRNYGMHRVTGYEGLFSPYDRLVQPLAEEYGVDWKLVLAVMAQESRFDPYAKSRMGAIGLMQIIPRFSPFEEHELWDPETNIREGLRYLRKHLDHYSYMEEDNRLAFALATYNAGMGHMADARRLTVDRNRDPNNWDDVAQSLLLLMQPRFFSQARFGFVRGTEPVNYVTEIKRRHTMYQNMALFASEDPILQRRDSSLTFIP</sequence>
<keyword evidence="4" id="KW-0472">Membrane</keyword>
<reference evidence="6 7" key="1">
    <citation type="submission" date="2018-03" db="EMBL/GenBank/DDBJ databases">
        <title>Phenotypic and genomic properties of Cyclonatronum proteinivorum gen. nov., sp. nov., a haloalkaliphilic bacteroidete from soda lakes possessing Na+-translocating rhodopsin.</title>
        <authorList>
            <person name="Toshchakov S.V."/>
            <person name="Korzhenkov A."/>
            <person name="Samarov N.I."/>
            <person name="Kublanov I.V."/>
            <person name="Muntyan M.S."/>
            <person name="Sorokin D.Y."/>
        </authorList>
    </citation>
    <scope>NUCLEOTIDE SEQUENCE [LARGE SCALE GENOMIC DNA]</scope>
    <source>
        <strain evidence="6 7">Omega</strain>
    </source>
</reference>
<keyword evidence="3" id="KW-0998">Cell outer membrane</keyword>
<dbReference type="SMART" id="SM00062">
    <property type="entry name" value="PBPb"/>
    <property type="match status" value="1"/>
</dbReference>
<gene>
    <name evidence="6" type="ORF">CYPRO_0702</name>
</gene>
<dbReference type="PANTHER" id="PTHR35936:SF32">
    <property type="entry name" value="MEMBRANE-BOUND LYTIC MUREIN TRANSGLYCOSYLASE F"/>
    <property type="match status" value="1"/>
</dbReference>
<feature type="transmembrane region" description="Helical" evidence="4">
    <location>
        <begin position="18"/>
        <end position="36"/>
    </location>
</feature>
<dbReference type="SUPFAM" id="SSF53850">
    <property type="entry name" value="Periplasmic binding protein-like II"/>
    <property type="match status" value="1"/>
</dbReference>
<dbReference type="InterPro" id="IPR023346">
    <property type="entry name" value="Lysozyme-like_dom_sf"/>
</dbReference>
<evidence type="ECO:0000256" key="3">
    <source>
        <dbReference type="ARBA" id="ARBA00023237"/>
    </source>
</evidence>
<evidence type="ECO:0000256" key="1">
    <source>
        <dbReference type="ARBA" id="ARBA00004339"/>
    </source>
</evidence>
<dbReference type="Pfam" id="PF01464">
    <property type="entry name" value="SLT"/>
    <property type="match status" value="1"/>
</dbReference>
<protein>
    <submittedName>
        <fullName evidence="6">Membrane-bound lytic murein transglycosylase F</fullName>
    </submittedName>
</protein>
<feature type="domain" description="Solute-binding protein family 3/N-terminal" evidence="5">
    <location>
        <begin position="76"/>
        <end position="311"/>
    </location>
</feature>
<keyword evidence="2" id="KW-0732">Signal</keyword>
<dbReference type="OrthoDB" id="9815002at2"/>
<dbReference type="GO" id="GO:0009279">
    <property type="term" value="C:cell outer membrane"/>
    <property type="evidence" value="ECO:0007669"/>
    <property type="project" value="UniProtKB-SubCell"/>
</dbReference>
<evidence type="ECO:0000256" key="4">
    <source>
        <dbReference type="SAM" id="Phobius"/>
    </source>
</evidence>
<dbReference type="AlphaFoldDB" id="A0A345UHN4"/>
<keyword evidence="7" id="KW-1185">Reference proteome</keyword>
<dbReference type="SUPFAM" id="SSF53955">
    <property type="entry name" value="Lysozyme-like"/>
    <property type="match status" value="1"/>
</dbReference>